<evidence type="ECO:0000256" key="4">
    <source>
        <dbReference type="SAM" id="MobiDB-lite"/>
    </source>
</evidence>
<keyword evidence="5" id="KW-1133">Transmembrane helix</keyword>
<dbReference type="SMART" id="SM00744">
    <property type="entry name" value="RINGv"/>
    <property type="match status" value="1"/>
</dbReference>
<organism evidence="7 8">
    <name type="scientific">Gossypium barbadense</name>
    <name type="common">Sea Island cotton</name>
    <name type="synonym">Hibiscus barbadensis</name>
    <dbReference type="NCBI Taxonomy" id="3634"/>
    <lineage>
        <taxon>Eukaryota</taxon>
        <taxon>Viridiplantae</taxon>
        <taxon>Streptophyta</taxon>
        <taxon>Embryophyta</taxon>
        <taxon>Tracheophyta</taxon>
        <taxon>Spermatophyta</taxon>
        <taxon>Magnoliopsida</taxon>
        <taxon>eudicotyledons</taxon>
        <taxon>Gunneridae</taxon>
        <taxon>Pentapetalae</taxon>
        <taxon>rosids</taxon>
        <taxon>malvids</taxon>
        <taxon>Malvales</taxon>
        <taxon>Malvaceae</taxon>
        <taxon>Malvoideae</taxon>
        <taxon>Gossypium</taxon>
    </lineage>
</organism>
<keyword evidence="3" id="KW-0862">Zinc</keyword>
<dbReference type="GO" id="GO:0008270">
    <property type="term" value="F:zinc ion binding"/>
    <property type="evidence" value="ECO:0007669"/>
    <property type="project" value="UniProtKB-KW"/>
</dbReference>
<feature type="compositionally biased region" description="Basic and acidic residues" evidence="4">
    <location>
        <begin position="1"/>
        <end position="14"/>
    </location>
</feature>
<accession>A0A2P5X9H6</accession>
<feature type="transmembrane region" description="Helical" evidence="5">
    <location>
        <begin position="457"/>
        <end position="479"/>
    </location>
</feature>
<gene>
    <name evidence="7" type="ORF">GOBAR_AA20680</name>
</gene>
<keyword evidence="2" id="KW-0863">Zinc-finger</keyword>
<keyword evidence="5" id="KW-0472">Membrane</keyword>
<dbReference type="InterPro" id="IPR013083">
    <property type="entry name" value="Znf_RING/FYVE/PHD"/>
</dbReference>
<evidence type="ECO:0000259" key="6">
    <source>
        <dbReference type="PROSITE" id="PS51292"/>
    </source>
</evidence>
<dbReference type="OrthoDB" id="435038at2759"/>
<feature type="transmembrane region" description="Helical" evidence="5">
    <location>
        <begin position="403"/>
        <end position="422"/>
    </location>
</feature>
<dbReference type="Pfam" id="PF12906">
    <property type="entry name" value="RINGv"/>
    <property type="match status" value="1"/>
</dbReference>
<dbReference type="AlphaFoldDB" id="A0A2P5X9H6"/>
<evidence type="ECO:0000313" key="7">
    <source>
        <dbReference type="EMBL" id="PPR99976.1"/>
    </source>
</evidence>
<dbReference type="Gene3D" id="3.30.40.10">
    <property type="entry name" value="Zinc/RING finger domain, C3HC4 (zinc finger)"/>
    <property type="match status" value="1"/>
</dbReference>
<dbReference type="Gene3D" id="3.20.20.20">
    <property type="entry name" value="Dihydropteroate synthase-like"/>
    <property type="match status" value="1"/>
</dbReference>
<keyword evidence="1" id="KW-0479">Metal-binding</keyword>
<sequence length="765" mass="84125">MGTEGKHVSVEHELGGGPSQRTTPVQQVDDSTGITEETTRSHHWRRSNLSLEIPSRTFEDSSQESVIIKMPPTPSLTPRKVNFLLTPSPSDARISGSPGPSTSRGKSSLKSLLPKLSFKQRNVNSDIEKAAIFAPESSSTSLREKPSIARTLSLSKIFTPRIKRTASLPVVTQIANANLEPTSSGSLGGSVNSSRKGNVLQISRSFSVPLNDKDGTTLRRMDSFFRVVPSTPRVKEGEISSNASVGPDAENGDPDGEDIPEDEAVCRICLVELGEGGETLKMECSCKGELALAHKDCAVKWFSIKGNKTCDVCKQEVQNLPVTLLRIQSIRARNGALQADAQGVWQEVPVLVIVSMLAYFCFLEQLLVGKMGTGAIAISLPFSCVLGLLSSMTSSTMVQRRFVWVYASIQFALVVFFGHIFYSLCYYHDLIRLQTDQTRTMDAMLIVVLNPVKVQSILSILLATFSGFGIAMSGSSIIVEILRWRRRWQAWWQQRHRSQTTTHPPIQSPRAVNSPQTHRSPNAPELLYKSLAAKLVVGLPFKDLATVDSIILRELPPIDDSDAELPTGAYKLLPEGTRLVVSARGDEPFEELEILKDIDATMLLHNVPYNEDKIGRVLQLGVIHHIQFLSGIHRDDLVINAGTNAGAHLVDGLGDGVLLESLDQDFDFLRNTSFNLLQCCRMRNTKTEYVPCPSCDLQEINCNHGLHRQWPKGMADVDFGYVGGAPGKIDLYTVVKRGIAMGHAADAFIQLIKDHGRWVDPPAEE</sequence>
<feature type="compositionally biased region" description="Polar residues" evidence="4">
    <location>
        <begin position="19"/>
        <end position="36"/>
    </location>
</feature>
<feature type="region of interest" description="Disordered" evidence="4">
    <location>
        <begin position="1"/>
        <end position="48"/>
    </location>
</feature>
<dbReference type="InterPro" id="IPR011016">
    <property type="entry name" value="Znf_RING-CH"/>
</dbReference>
<proteinExistence type="predicted"/>
<dbReference type="SUPFAM" id="SSF57850">
    <property type="entry name" value="RING/U-box"/>
    <property type="match status" value="1"/>
</dbReference>
<evidence type="ECO:0000313" key="8">
    <source>
        <dbReference type="Proteomes" id="UP000239757"/>
    </source>
</evidence>
<dbReference type="PANTHER" id="PTHR46158:SF1">
    <property type="entry name" value="RING_U-BOX SUPERFAMILY PROTEIN"/>
    <property type="match status" value="1"/>
</dbReference>
<dbReference type="Proteomes" id="UP000239757">
    <property type="component" value="Unassembled WGS sequence"/>
</dbReference>
<evidence type="ECO:0000256" key="2">
    <source>
        <dbReference type="ARBA" id="ARBA00022771"/>
    </source>
</evidence>
<evidence type="ECO:0000256" key="1">
    <source>
        <dbReference type="ARBA" id="ARBA00022723"/>
    </source>
</evidence>
<dbReference type="CDD" id="cd16495">
    <property type="entry name" value="RING_CH-C4HC3_MARCH"/>
    <property type="match status" value="1"/>
</dbReference>
<keyword evidence="5" id="KW-0812">Transmembrane</keyword>
<dbReference type="EMBL" id="KZ665387">
    <property type="protein sequence ID" value="PPR99976.1"/>
    <property type="molecule type" value="Genomic_DNA"/>
</dbReference>
<feature type="region of interest" description="Disordered" evidence="4">
    <location>
        <begin position="85"/>
        <end position="109"/>
    </location>
</feature>
<dbReference type="PROSITE" id="PS51292">
    <property type="entry name" value="ZF_RING_CH"/>
    <property type="match status" value="1"/>
</dbReference>
<feature type="compositionally biased region" description="Polar residues" evidence="4">
    <location>
        <begin position="500"/>
        <end position="520"/>
    </location>
</feature>
<evidence type="ECO:0000256" key="3">
    <source>
        <dbReference type="ARBA" id="ARBA00022833"/>
    </source>
</evidence>
<feature type="domain" description="RING-CH-type" evidence="6">
    <location>
        <begin position="258"/>
        <end position="320"/>
    </location>
</feature>
<protein>
    <recommendedName>
        <fullName evidence="6">RING-CH-type domain-containing protein</fullName>
    </recommendedName>
</protein>
<dbReference type="PANTHER" id="PTHR46158">
    <property type="entry name" value="OS02G0165000 PROTEIN"/>
    <property type="match status" value="1"/>
</dbReference>
<feature type="region of interest" description="Disordered" evidence="4">
    <location>
        <begin position="235"/>
        <end position="256"/>
    </location>
</feature>
<feature type="transmembrane region" description="Helical" evidence="5">
    <location>
        <begin position="374"/>
        <end position="391"/>
    </location>
</feature>
<reference evidence="7 8" key="1">
    <citation type="submission" date="2015-01" db="EMBL/GenBank/DDBJ databases">
        <title>Genome of allotetraploid Gossypium barbadense reveals genomic plasticity and fiber elongation in cotton evolution.</title>
        <authorList>
            <person name="Chen X."/>
            <person name="Liu X."/>
            <person name="Zhao B."/>
            <person name="Zheng H."/>
            <person name="Hu Y."/>
            <person name="Lu G."/>
            <person name="Yang C."/>
            <person name="Chen J."/>
            <person name="Shan C."/>
            <person name="Zhang L."/>
            <person name="Zhou Y."/>
            <person name="Wang L."/>
            <person name="Guo W."/>
            <person name="Bai Y."/>
            <person name="Ruan J."/>
            <person name="Shangguan X."/>
            <person name="Mao Y."/>
            <person name="Jiang J."/>
            <person name="Zhu Y."/>
            <person name="Lei J."/>
            <person name="Kang H."/>
            <person name="Chen S."/>
            <person name="He X."/>
            <person name="Wang R."/>
            <person name="Wang Y."/>
            <person name="Chen J."/>
            <person name="Wang L."/>
            <person name="Yu S."/>
            <person name="Wang B."/>
            <person name="Wei J."/>
            <person name="Song S."/>
            <person name="Lu X."/>
            <person name="Gao Z."/>
            <person name="Gu W."/>
            <person name="Deng X."/>
            <person name="Ma D."/>
            <person name="Wang S."/>
            <person name="Liang W."/>
            <person name="Fang L."/>
            <person name="Cai C."/>
            <person name="Zhu X."/>
            <person name="Zhou B."/>
            <person name="Zhang Y."/>
            <person name="Chen Z."/>
            <person name="Xu S."/>
            <person name="Zhu R."/>
            <person name="Wang S."/>
            <person name="Zhang T."/>
            <person name="Zhao G."/>
        </authorList>
    </citation>
    <scope>NUCLEOTIDE SEQUENCE [LARGE SCALE GENOMIC DNA]</scope>
    <source>
        <strain evidence="8">cv. Xinhai21</strain>
        <tissue evidence="7">Leaf</tissue>
    </source>
</reference>
<name>A0A2P5X9H6_GOSBA</name>
<evidence type="ECO:0000256" key="5">
    <source>
        <dbReference type="SAM" id="Phobius"/>
    </source>
</evidence>
<feature type="region of interest" description="Disordered" evidence="4">
    <location>
        <begin position="496"/>
        <end position="520"/>
    </location>
</feature>
<dbReference type="InterPro" id="IPR011005">
    <property type="entry name" value="Dihydropteroate_synth-like_sf"/>
</dbReference>